<evidence type="ECO:0000313" key="1">
    <source>
        <dbReference type="EMBL" id="EHM41885.1"/>
    </source>
</evidence>
<gene>
    <name evidence="1" type="ORF">HMPREF0454_02562</name>
</gene>
<accession>G9Y7N8</accession>
<comment type="caution">
    <text evidence="1">The sequence shown here is derived from an EMBL/GenBank/DDBJ whole genome shotgun (WGS) entry which is preliminary data.</text>
</comment>
<dbReference type="AlphaFoldDB" id="G9Y7N8"/>
<proteinExistence type="predicted"/>
<dbReference type="Proteomes" id="UP000005959">
    <property type="component" value="Unassembled WGS sequence"/>
</dbReference>
<name>G9Y7N8_HAFAL</name>
<protein>
    <submittedName>
        <fullName evidence="1">Uncharacterized protein</fullName>
    </submittedName>
</protein>
<dbReference type="EMBL" id="AGCI01000062">
    <property type="protein sequence ID" value="EHM41885.1"/>
    <property type="molecule type" value="Genomic_DNA"/>
</dbReference>
<evidence type="ECO:0000313" key="2">
    <source>
        <dbReference type="Proteomes" id="UP000005959"/>
    </source>
</evidence>
<dbReference type="HOGENOM" id="CLU_3290478_0_0_6"/>
<sequence>MKSDYPRVHARLIGSLAFITMNKHHNLILSYQALFLKYDF</sequence>
<organism evidence="1 2">
    <name type="scientific">Hafnia alvei ATCC 51873</name>
    <dbReference type="NCBI Taxonomy" id="1002364"/>
    <lineage>
        <taxon>Bacteria</taxon>
        <taxon>Pseudomonadati</taxon>
        <taxon>Pseudomonadota</taxon>
        <taxon>Gammaproteobacteria</taxon>
        <taxon>Enterobacterales</taxon>
        <taxon>Hafniaceae</taxon>
        <taxon>Hafnia</taxon>
    </lineage>
</organism>
<reference evidence="1 2" key="1">
    <citation type="submission" date="2011-08" db="EMBL/GenBank/DDBJ databases">
        <authorList>
            <person name="Weinstock G."/>
            <person name="Sodergren E."/>
            <person name="Clifton S."/>
            <person name="Fulton L."/>
            <person name="Fulton B."/>
            <person name="Courtney L."/>
            <person name="Fronick C."/>
            <person name="Harrison M."/>
            <person name="Strong C."/>
            <person name="Farmer C."/>
            <person name="Delahaunty K."/>
            <person name="Markovic C."/>
            <person name="Hall O."/>
            <person name="Minx P."/>
            <person name="Tomlinson C."/>
            <person name="Mitreva M."/>
            <person name="Hou S."/>
            <person name="Chen J."/>
            <person name="Wollam A."/>
            <person name="Pepin K.H."/>
            <person name="Johnson M."/>
            <person name="Bhonagiri V."/>
            <person name="Zhang X."/>
            <person name="Suruliraj S."/>
            <person name="Warren W."/>
            <person name="Chinwalla A."/>
            <person name="Mardis E.R."/>
            <person name="Wilson R.K."/>
        </authorList>
    </citation>
    <scope>NUCLEOTIDE SEQUENCE [LARGE SCALE GENOMIC DNA]</scope>
    <source>
        <strain evidence="1 2">ATCC 51873</strain>
    </source>
</reference>